<reference evidence="1 2" key="1">
    <citation type="submission" date="2020-05" db="EMBL/GenBank/DDBJ databases">
        <authorList>
            <person name="Campoy J."/>
            <person name="Schneeberger K."/>
            <person name="Spophaly S."/>
        </authorList>
    </citation>
    <scope>NUCLEOTIDE SEQUENCE [LARGE SCALE GENOMIC DNA]</scope>
    <source>
        <strain evidence="1">PruArmRojPasFocal</strain>
    </source>
</reference>
<evidence type="ECO:0000313" key="2">
    <source>
        <dbReference type="Proteomes" id="UP000507222"/>
    </source>
</evidence>
<organism evidence="1 2">
    <name type="scientific">Prunus armeniaca</name>
    <name type="common">Apricot</name>
    <name type="synonym">Armeniaca vulgaris</name>
    <dbReference type="NCBI Taxonomy" id="36596"/>
    <lineage>
        <taxon>Eukaryota</taxon>
        <taxon>Viridiplantae</taxon>
        <taxon>Streptophyta</taxon>
        <taxon>Embryophyta</taxon>
        <taxon>Tracheophyta</taxon>
        <taxon>Spermatophyta</taxon>
        <taxon>Magnoliopsida</taxon>
        <taxon>eudicotyledons</taxon>
        <taxon>Gunneridae</taxon>
        <taxon>Pentapetalae</taxon>
        <taxon>rosids</taxon>
        <taxon>fabids</taxon>
        <taxon>Rosales</taxon>
        <taxon>Rosaceae</taxon>
        <taxon>Amygdaloideae</taxon>
        <taxon>Amygdaleae</taxon>
        <taxon>Prunus</taxon>
    </lineage>
</organism>
<protein>
    <submittedName>
        <fullName evidence="1">Uncharacterized protein</fullName>
    </submittedName>
</protein>
<name>A0A6J5VQB7_PRUAR</name>
<sequence>MALKPYVALDNEKEKLKMEEKEGVQNANNGGDCEKNEDEDDFSFTCTNPDSKGQRGCCFFFLFAAAIQEALLQRARYINLGNVVLQLRRWTWVLIHEINQLLSLIINTFYNNKEIFCELISNASDDSSLRSCLGLRNYSCRDFFVPAATNGLGCLKEQMDEIAH</sequence>
<dbReference type="AlphaFoldDB" id="A0A6J5VQB7"/>
<proteinExistence type="predicted"/>
<dbReference type="Proteomes" id="UP000507222">
    <property type="component" value="Unassembled WGS sequence"/>
</dbReference>
<dbReference type="EMBL" id="CAEKDK010000008">
    <property type="protein sequence ID" value="CAB4289897.1"/>
    <property type="molecule type" value="Genomic_DNA"/>
</dbReference>
<evidence type="ECO:0000313" key="1">
    <source>
        <dbReference type="EMBL" id="CAB4289897.1"/>
    </source>
</evidence>
<accession>A0A6J5VQB7</accession>
<gene>
    <name evidence="1" type="ORF">CURHAP_LOCUS49544</name>
</gene>